<comment type="caution">
    <text evidence="1">The sequence shown here is derived from an EMBL/GenBank/DDBJ whole genome shotgun (WGS) entry which is preliminary data.</text>
</comment>
<keyword evidence="2" id="KW-1185">Reference proteome</keyword>
<dbReference type="Proteomes" id="UP001283361">
    <property type="component" value="Unassembled WGS sequence"/>
</dbReference>
<dbReference type="AlphaFoldDB" id="A0AAE1CUX2"/>
<dbReference type="EMBL" id="JAWDGP010006640">
    <property type="protein sequence ID" value="KAK3737600.1"/>
    <property type="molecule type" value="Genomic_DNA"/>
</dbReference>
<sequence length="80" mass="9257">MLALPSTQTVKNHLYPDMLRNLVGHQLLGGEEKYADRKLTLREDNVLQIEFSQAQYLFLFSLSFPLVLQDTAMEVTDRDE</sequence>
<evidence type="ECO:0000313" key="1">
    <source>
        <dbReference type="EMBL" id="KAK3737600.1"/>
    </source>
</evidence>
<protein>
    <submittedName>
        <fullName evidence="1">Uncharacterized protein</fullName>
    </submittedName>
</protein>
<organism evidence="1 2">
    <name type="scientific">Elysia crispata</name>
    <name type="common">lettuce slug</name>
    <dbReference type="NCBI Taxonomy" id="231223"/>
    <lineage>
        <taxon>Eukaryota</taxon>
        <taxon>Metazoa</taxon>
        <taxon>Spiralia</taxon>
        <taxon>Lophotrochozoa</taxon>
        <taxon>Mollusca</taxon>
        <taxon>Gastropoda</taxon>
        <taxon>Heterobranchia</taxon>
        <taxon>Euthyneura</taxon>
        <taxon>Panpulmonata</taxon>
        <taxon>Sacoglossa</taxon>
        <taxon>Placobranchoidea</taxon>
        <taxon>Plakobranchidae</taxon>
        <taxon>Elysia</taxon>
    </lineage>
</organism>
<reference evidence="1" key="1">
    <citation type="journal article" date="2023" name="G3 (Bethesda)">
        <title>A reference genome for the long-term kleptoplast-retaining sea slug Elysia crispata morphotype clarki.</title>
        <authorList>
            <person name="Eastman K.E."/>
            <person name="Pendleton A.L."/>
            <person name="Shaikh M.A."/>
            <person name="Suttiyut T."/>
            <person name="Ogas R."/>
            <person name="Tomko P."/>
            <person name="Gavelis G."/>
            <person name="Widhalm J.R."/>
            <person name="Wisecaver J.H."/>
        </authorList>
    </citation>
    <scope>NUCLEOTIDE SEQUENCE</scope>
    <source>
        <strain evidence="1">ECLA1</strain>
    </source>
</reference>
<proteinExistence type="predicted"/>
<evidence type="ECO:0000313" key="2">
    <source>
        <dbReference type="Proteomes" id="UP001283361"/>
    </source>
</evidence>
<accession>A0AAE1CUX2</accession>
<gene>
    <name evidence="1" type="ORF">RRG08_062227</name>
</gene>
<name>A0AAE1CUX2_9GAST</name>